<reference evidence="3 4" key="1">
    <citation type="submission" date="2020-08" db="EMBL/GenBank/DDBJ databases">
        <authorList>
            <person name="Liu C."/>
            <person name="Sun Q."/>
        </authorList>
    </citation>
    <scope>NUCLEOTIDE SEQUENCE [LARGE SCALE GENOMIC DNA]</scope>
    <source>
        <strain evidence="3 4">NSJ-38</strain>
    </source>
</reference>
<dbReference type="KEGG" id="qdo:H9Q78_07960"/>
<dbReference type="InterPro" id="IPR050873">
    <property type="entry name" value="V-ATPase_V0D/AC39_subunit"/>
</dbReference>
<dbReference type="PANTHER" id="PTHR38682:SF1">
    <property type="entry name" value="V-TYPE ATP SYNTHASE SUBUNIT C"/>
    <property type="match status" value="1"/>
</dbReference>
<dbReference type="InterPro" id="IPR036079">
    <property type="entry name" value="ATPase_csu/dsu_sf"/>
</dbReference>
<evidence type="ECO:0000256" key="2">
    <source>
        <dbReference type="ARBA" id="ARBA00023065"/>
    </source>
</evidence>
<keyword evidence="4" id="KW-1185">Reference proteome</keyword>
<evidence type="ECO:0000313" key="4">
    <source>
        <dbReference type="Proteomes" id="UP000515823"/>
    </source>
</evidence>
<protein>
    <submittedName>
        <fullName evidence="3">V-type ATPase subunit</fullName>
    </submittedName>
</protein>
<gene>
    <name evidence="3" type="ORF">H9Q78_07960</name>
</gene>
<evidence type="ECO:0000313" key="3">
    <source>
        <dbReference type="EMBL" id="QNM04426.1"/>
    </source>
</evidence>
<proteinExistence type="predicted"/>
<dbReference type="RefSeq" id="WP_249300794.1">
    <property type="nucleotide sequence ID" value="NZ_CP060634.1"/>
</dbReference>
<name>A0A7G9G0U4_9FIRM</name>
<dbReference type="EMBL" id="CP060634">
    <property type="protein sequence ID" value="QNM04426.1"/>
    <property type="molecule type" value="Genomic_DNA"/>
</dbReference>
<keyword evidence="2" id="KW-0406">Ion transport</keyword>
<dbReference type="GO" id="GO:0046961">
    <property type="term" value="F:proton-transporting ATPase activity, rotational mechanism"/>
    <property type="evidence" value="ECO:0007669"/>
    <property type="project" value="InterPro"/>
</dbReference>
<keyword evidence="1" id="KW-0813">Transport</keyword>
<dbReference type="InterPro" id="IPR002843">
    <property type="entry name" value="ATPase_V0-cplx_csu/dsu"/>
</dbReference>
<dbReference type="PANTHER" id="PTHR38682">
    <property type="entry name" value="V-TYPE ATP SYNTHASE SUBUNIT C"/>
    <property type="match status" value="1"/>
</dbReference>
<dbReference type="SUPFAM" id="SSF103486">
    <property type="entry name" value="V-type ATP synthase subunit C"/>
    <property type="match status" value="1"/>
</dbReference>
<evidence type="ECO:0000256" key="1">
    <source>
        <dbReference type="ARBA" id="ARBA00022448"/>
    </source>
</evidence>
<accession>A0A7G9G0U4</accession>
<dbReference type="Gene3D" id="1.10.132.50">
    <property type="entry name" value="ATP synthase (C/AC39) subunit, domain 3"/>
    <property type="match status" value="3"/>
</dbReference>
<dbReference type="Proteomes" id="UP000515823">
    <property type="component" value="Chromosome"/>
</dbReference>
<sequence length="348" mass="41288">MGNLFAYSGITTKIRAMQSRLLKKEDYQDLCSLRSVYEADAYLRRCPTYEKLFISVGTEDLHRTELEGLLRYSLYEDYGKLYGFSNLRQRKFLDLYFLNYEISALKTCLRSVISDTHLFYDVSLFKPFFDKHSKFDIEAAAHANSMADFLSCLKDSEYYKVFSEVERTGNATLFDYENHLDLYYFRKSWSNLKKYLKSDEQKEVLLSFGSRLDMLNIQWIYRSKKYYSLSSAEVYGLLIPITYKLRTEQLKALVDAESLDLFFSALRETRYKTMEEYWARDNISLEDSFRLILDKIYKRQSQKDPYSIATLNAYLYNKEQEVENITTAIEGIRYHLDPDIILQQINQL</sequence>
<dbReference type="InterPro" id="IPR044911">
    <property type="entry name" value="V-type_ATPase_csu/dsu_dom_3"/>
</dbReference>
<dbReference type="AlphaFoldDB" id="A0A7G9G0U4"/>
<organism evidence="3 4">
    <name type="scientific">Qiania dongpingensis</name>
    <dbReference type="NCBI Taxonomy" id="2763669"/>
    <lineage>
        <taxon>Bacteria</taxon>
        <taxon>Bacillati</taxon>
        <taxon>Bacillota</taxon>
        <taxon>Clostridia</taxon>
        <taxon>Lachnospirales</taxon>
        <taxon>Lachnospiraceae</taxon>
        <taxon>Qiania</taxon>
    </lineage>
</organism>
<dbReference type="Pfam" id="PF01992">
    <property type="entry name" value="vATP-synt_AC39"/>
    <property type="match status" value="1"/>
</dbReference>